<gene>
    <name evidence="2" type="ORF">GGX14DRAFT_397655</name>
</gene>
<evidence type="ECO:0000256" key="1">
    <source>
        <dbReference type="SAM" id="MobiDB-lite"/>
    </source>
</evidence>
<dbReference type="Proteomes" id="UP001219525">
    <property type="component" value="Unassembled WGS sequence"/>
</dbReference>
<dbReference type="EMBL" id="JARJCW010000043">
    <property type="protein sequence ID" value="KAJ7205509.1"/>
    <property type="molecule type" value="Genomic_DNA"/>
</dbReference>
<feature type="compositionally biased region" description="Polar residues" evidence="1">
    <location>
        <begin position="21"/>
        <end position="35"/>
    </location>
</feature>
<evidence type="ECO:0000313" key="2">
    <source>
        <dbReference type="EMBL" id="KAJ7205509.1"/>
    </source>
</evidence>
<name>A0AAD6YAF3_9AGAR</name>
<reference evidence="2" key="1">
    <citation type="submission" date="2023-03" db="EMBL/GenBank/DDBJ databases">
        <title>Massive genome expansion in bonnet fungi (Mycena s.s.) driven by repeated elements and novel gene families across ecological guilds.</title>
        <authorList>
            <consortium name="Lawrence Berkeley National Laboratory"/>
            <person name="Harder C.B."/>
            <person name="Miyauchi S."/>
            <person name="Viragh M."/>
            <person name="Kuo A."/>
            <person name="Thoen E."/>
            <person name="Andreopoulos B."/>
            <person name="Lu D."/>
            <person name="Skrede I."/>
            <person name="Drula E."/>
            <person name="Henrissat B."/>
            <person name="Morin E."/>
            <person name="Kohler A."/>
            <person name="Barry K."/>
            <person name="LaButti K."/>
            <person name="Morin E."/>
            <person name="Salamov A."/>
            <person name="Lipzen A."/>
            <person name="Mereny Z."/>
            <person name="Hegedus B."/>
            <person name="Baldrian P."/>
            <person name="Stursova M."/>
            <person name="Weitz H."/>
            <person name="Taylor A."/>
            <person name="Grigoriev I.V."/>
            <person name="Nagy L.G."/>
            <person name="Martin F."/>
            <person name="Kauserud H."/>
        </authorList>
    </citation>
    <scope>NUCLEOTIDE SEQUENCE</scope>
    <source>
        <strain evidence="2">9144</strain>
    </source>
</reference>
<accession>A0AAD6YAF3</accession>
<dbReference type="AlphaFoldDB" id="A0AAD6YAF3"/>
<feature type="region of interest" description="Disordered" evidence="1">
    <location>
        <begin position="171"/>
        <end position="199"/>
    </location>
</feature>
<proteinExistence type="predicted"/>
<evidence type="ECO:0000313" key="3">
    <source>
        <dbReference type="Proteomes" id="UP001219525"/>
    </source>
</evidence>
<protein>
    <submittedName>
        <fullName evidence="2">Uncharacterized protein</fullName>
    </submittedName>
</protein>
<feature type="region of interest" description="Disordered" evidence="1">
    <location>
        <begin position="1"/>
        <end position="35"/>
    </location>
</feature>
<sequence length="231" mass="26746">MSTIPNPRELTSRQRRRATTGLANDSEPNNPSFHTQFNYSHGLFPIRHKPKTGLANEPYNPSFHTRFDYSHGLFPIRHKPKRAWHRQRRRATTGLANDSEPNNPSFHTRFNYSHGLFPIRHKQKRAWQMSRITLQPSTSGRWPPEVLSKKEEMSTIPNSRELTFRQRRRATTGLANEPNNPCLHTRLTSDRQSSAATDDVEDEFALMEKQRAAKRAHLEALRMRDDGQGAS</sequence>
<comment type="caution">
    <text evidence="2">The sequence shown here is derived from an EMBL/GenBank/DDBJ whole genome shotgun (WGS) entry which is preliminary data.</text>
</comment>
<feature type="region of interest" description="Disordered" evidence="1">
    <location>
        <begin position="135"/>
        <end position="157"/>
    </location>
</feature>
<organism evidence="2 3">
    <name type="scientific">Mycena pura</name>
    <dbReference type="NCBI Taxonomy" id="153505"/>
    <lineage>
        <taxon>Eukaryota</taxon>
        <taxon>Fungi</taxon>
        <taxon>Dikarya</taxon>
        <taxon>Basidiomycota</taxon>
        <taxon>Agaricomycotina</taxon>
        <taxon>Agaricomycetes</taxon>
        <taxon>Agaricomycetidae</taxon>
        <taxon>Agaricales</taxon>
        <taxon>Marasmiineae</taxon>
        <taxon>Mycenaceae</taxon>
        <taxon>Mycena</taxon>
    </lineage>
</organism>
<keyword evidence="3" id="KW-1185">Reference proteome</keyword>